<sequence>MPKIPVTRQILLKRLDQDNIQWALTNHLEKIEHCNVHVPFNVTLTTIDIAKKFIKLMNNTNNKQAKINEIVKDIERLYNTVSFSTRTFIDYVIEQVSDMTSLLITYYEVSVQLDVLALSTRALLTYIPQIDELLCELFYYQDKVGEAYVQALDEKTLYEIFVLDGKQFLNWSGLMKEENVRRLSCILKYYAKTMKKDQCLNLLLRLQTITTEDANKCYLRLIERAKEFIFVPNKLSTKQSDTFIIKSPALRLLSTWFSEFEYDSTLKLSEFTLNVIFSSIKSNEHVFDISLLLYVYNTGCKQLSLDGKDITRINDIIEILNSASIKSLEQDCSGALAVILTFAQLTFEQMLETIGYTYASWFQATFVHAKTSILNKKLSTVFINIMQQLIPYELTSVLQIHGKALHGCFNILNADVYVSAAKKRLLELGVDSTGEDVPHSLLSASVFRRAWFMSTFLPKLFSWNDPNEIEARDKLIEALRKDKKIPDVMYRDFVQNIK</sequence>
<evidence type="ECO:0000313" key="2">
    <source>
        <dbReference type="EMBL" id="GAA5815645.1"/>
    </source>
</evidence>
<dbReference type="InterPro" id="IPR055386">
    <property type="entry name" value="FANCA_helical"/>
</dbReference>
<protein>
    <recommendedName>
        <fullName evidence="1">Fanconi anaemia group A protein helical domain-containing protein</fullName>
    </recommendedName>
</protein>
<dbReference type="Pfam" id="PF24781">
    <property type="entry name" value="FANCA_helical"/>
    <property type="match status" value="1"/>
</dbReference>
<reference evidence="2 3" key="1">
    <citation type="submission" date="2024-04" db="EMBL/GenBank/DDBJ databases">
        <title>genome sequences of Mucor flavus KT1a and Helicostylum pulchrum KT1b strains isolated from the surface of a dry-aged beef.</title>
        <authorList>
            <person name="Toyotome T."/>
            <person name="Hosono M."/>
            <person name="Torimaru M."/>
            <person name="Fukuda K."/>
            <person name="Mikami N."/>
        </authorList>
    </citation>
    <scope>NUCLEOTIDE SEQUENCE [LARGE SCALE GENOMIC DNA]</scope>
    <source>
        <strain evidence="2 3">KT1a</strain>
    </source>
</reference>
<gene>
    <name evidence="2" type="ORF">MFLAVUS_009158</name>
</gene>
<dbReference type="InterPro" id="IPR003516">
    <property type="entry name" value="FANCA"/>
</dbReference>
<dbReference type="PANTHER" id="PTHR12047">
    <property type="entry name" value="FANCONI ANEMIA GROUP A PROTEIN"/>
    <property type="match status" value="1"/>
</dbReference>
<feature type="domain" description="Fanconi anaemia group A protein helical" evidence="1">
    <location>
        <begin position="436"/>
        <end position="495"/>
    </location>
</feature>
<dbReference type="EMBL" id="BAABUK010000027">
    <property type="protein sequence ID" value="GAA5815645.1"/>
    <property type="molecule type" value="Genomic_DNA"/>
</dbReference>
<evidence type="ECO:0000259" key="1">
    <source>
        <dbReference type="Pfam" id="PF24781"/>
    </source>
</evidence>
<accession>A0ABP9Z943</accession>
<organism evidence="2 3">
    <name type="scientific">Mucor flavus</name>
    <dbReference type="NCBI Taxonomy" id="439312"/>
    <lineage>
        <taxon>Eukaryota</taxon>
        <taxon>Fungi</taxon>
        <taxon>Fungi incertae sedis</taxon>
        <taxon>Mucoromycota</taxon>
        <taxon>Mucoromycotina</taxon>
        <taxon>Mucoromycetes</taxon>
        <taxon>Mucorales</taxon>
        <taxon>Mucorineae</taxon>
        <taxon>Mucoraceae</taxon>
        <taxon>Mucor</taxon>
    </lineage>
</organism>
<comment type="caution">
    <text evidence="2">The sequence shown here is derived from an EMBL/GenBank/DDBJ whole genome shotgun (WGS) entry which is preliminary data.</text>
</comment>
<name>A0ABP9Z943_9FUNG</name>
<evidence type="ECO:0000313" key="3">
    <source>
        <dbReference type="Proteomes" id="UP001473302"/>
    </source>
</evidence>
<dbReference type="PANTHER" id="PTHR12047:SF2">
    <property type="entry name" value="FANCONI ANEMIA GROUP A PROTEIN"/>
    <property type="match status" value="1"/>
</dbReference>
<dbReference type="Proteomes" id="UP001473302">
    <property type="component" value="Unassembled WGS sequence"/>
</dbReference>
<proteinExistence type="predicted"/>
<keyword evidence="3" id="KW-1185">Reference proteome</keyword>